<accession>A0A839A8T2</accession>
<dbReference type="EMBL" id="JACAOA010000048">
    <property type="protein sequence ID" value="MBA5730214.1"/>
    <property type="molecule type" value="Genomic_DNA"/>
</dbReference>
<dbReference type="AlphaFoldDB" id="A0A839A8T2"/>
<evidence type="ECO:0000313" key="2">
    <source>
        <dbReference type="EMBL" id="MBA5730214.1"/>
    </source>
</evidence>
<dbReference type="RefSeq" id="WP_218931868.1">
    <property type="nucleotide sequence ID" value="NZ_JACAOA010000048.1"/>
</dbReference>
<proteinExistence type="predicted"/>
<comment type="caution">
    <text evidence="2">The sequence shown here is derived from an EMBL/GenBank/DDBJ whole genome shotgun (WGS) entry which is preliminary data.</text>
</comment>
<keyword evidence="3" id="KW-1185">Reference proteome</keyword>
<dbReference type="Proteomes" id="UP000571018">
    <property type="component" value="Unassembled WGS sequence"/>
</dbReference>
<feature type="non-terminal residue" evidence="2">
    <location>
        <position position="95"/>
    </location>
</feature>
<feature type="signal peptide" evidence="1">
    <location>
        <begin position="1"/>
        <end position="22"/>
    </location>
</feature>
<evidence type="ECO:0000256" key="1">
    <source>
        <dbReference type="SAM" id="SignalP"/>
    </source>
</evidence>
<reference evidence="2 3" key="1">
    <citation type="submission" date="2020-06" db="EMBL/GenBank/DDBJ databases">
        <title>Reclassification of Facklamia ignava, Facklamia soureckii and Facklami tabacinasalis as Falseniella iganva gen. nov., comb. nov., Hutsoniella ignava gen. nov., comb. nov., and Ruoffia tabacinasalis gen. nov., comb. nov and description of Ruoffia haltotolerans sp. nov., isolated from hypersaline Inland Sea of Qatar.</title>
        <authorList>
            <person name="Fotedar R."/>
            <person name="Sankaranarayanan K."/>
            <person name="Lawson P."/>
            <person name="Caldwell M."/>
            <person name="Zeyara A."/>
            <person name="Al Malki A."/>
            <person name="Ali M."/>
        </authorList>
    </citation>
    <scope>NUCLEOTIDE SEQUENCE [LARGE SCALE GENOMIC DNA]</scope>
    <source>
        <strain evidence="2 3">INB8</strain>
    </source>
</reference>
<organism evidence="2 3">
    <name type="scientific">Ruoffia halotolerans</name>
    <dbReference type="NCBI Taxonomy" id="2748684"/>
    <lineage>
        <taxon>Bacteria</taxon>
        <taxon>Bacillati</taxon>
        <taxon>Bacillota</taxon>
        <taxon>Bacilli</taxon>
        <taxon>Lactobacillales</taxon>
        <taxon>Aerococcaceae</taxon>
        <taxon>Ruoffia</taxon>
    </lineage>
</organism>
<feature type="chain" id="PRO_5032871455" evidence="1">
    <location>
        <begin position="23"/>
        <end position="95"/>
    </location>
</feature>
<evidence type="ECO:0000313" key="3">
    <source>
        <dbReference type="Proteomes" id="UP000571018"/>
    </source>
</evidence>
<keyword evidence="1" id="KW-0732">Signal</keyword>
<name>A0A839A8T2_9LACT</name>
<gene>
    <name evidence="2" type="ORF">HW423_10515</name>
</gene>
<protein>
    <submittedName>
        <fullName evidence="2">Uncharacterized protein</fullName>
    </submittedName>
</protein>
<sequence>MYKIYLYFMLTTLFLNISPVKAETMEEQFIDLNYTLSYETAIDFFEELDKEEQKQQKDDNSVSFSYESELLVNIMEEKFENIIEDEYLEKLLVNG</sequence>